<evidence type="ECO:0000256" key="7">
    <source>
        <dbReference type="ARBA" id="ARBA00023015"/>
    </source>
</evidence>
<dbReference type="FunFam" id="3.30.160.60:FF:000446">
    <property type="entry name" value="Zinc finger protein"/>
    <property type="match status" value="1"/>
</dbReference>
<dbReference type="GO" id="GO:0008270">
    <property type="term" value="F:zinc ion binding"/>
    <property type="evidence" value="ECO:0007669"/>
    <property type="project" value="UniProtKB-KW"/>
</dbReference>
<dbReference type="GO" id="GO:0000978">
    <property type="term" value="F:RNA polymerase II cis-regulatory region sequence-specific DNA binding"/>
    <property type="evidence" value="ECO:0007669"/>
    <property type="project" value="TreeGrafter"/>
</dbReference>
<organism evidence="12">
    <name type="scientific">Arion vulgaris</name>
    <dbReference type="NCBI Taxonomy" id="1028688"/>
    <lineage>
        <taxon>Eukaryota</taxon>
        <taxon>Metazoa</taxon>
        <taxon>Spiralia</taxon>
        <taxon>Lophotrochozoa</taxon>
        <taxon>Mollusca</taxon>
        <taxon>Gastropoda</taxon>
        <taxon>Heterobranchia</taxon>
        <taxon>Euthyneura</taxon>
        <taxon>Panpulmonata</taxon>
        <taxon>Eupulmonata</taxon>
        <taxon>Stylommatophora</taxon>
        <taxon>Helicina</taxon>
        <taxon>Arionoidea</taxon>
        <taxon>Arionidae</taxon>
        <taxon>Arion</taxon>
    </lineage>
</organism>
<dbReference type="PANTHER" id="PTHR10032">
    <property type="entry name" value="ZINC FINGER PROTEIN WITH KRAB AND SCAN DOMAINS"/>
    <property type="match status" value="1"/>
</dbReference>
<accession>A0A0B6YX63</accession>
<proteinExistence type="inferred from homology"/>
<protein>
    <recommendedName>
        <fullName evidence="11">C2H2-type domain-containing protein</fullName>
    </recommendedName>
</protein>
<reference evidence="12" key="1">
    <citation type="submission" date="2014-12" db="EMBL/GenBank/DDBJ databases">
        <title>Insight into the proteome of Arion vulgaris.</title>
        <authorList>
            <person name="Aradska J."/>
            <person name="Bulat T."/>
            <person name="Smidak R."/>
            <person name="Sarate P."/>
            <person name="Gangsoo J."/>
            <person name="Sialana F."/>
            <person name="Bilban M."/>
            <person name="Lubec G."/>
        </authorList>
    </citation>
    <scope>NUCLEOTIDE SEQUENCE</scope>
    <source>
        <tissue evidence="12">Skin</tissue>
    </source>
</reference>
<keyword evidence="9" id="KW-0539">Nucleus</keyword>
<keyword evidence="7" id="KW-0805">Transcription regulation</keyword>
<evidence type="ECO:0000256" key="5">
    <source>
        <dbReference type="ARBA" id="ARBA00022771"/>
    </source>
</evidence>
<dbReference type="EMBL" id="HACG01013215">
    <property type="protein sequence ID" value="CEK60080.1"/>
    <property type="molecule type" value="Transcribed_RNA"/>
</dbReference>
<evidence type="ECO:0000256" key="9">
    <source>
        <dbReference type="ARBA" id="ARBA00023242"/>
    </source>
</evidence>
<feature type="domain" description="C2H2-type" evidence="11">
    <location>
        <begin position="299"/>
        <end position="326"/>
    </location>
</feature>
<dbReference type="PANTHER" id="PTHR10032:SF271">
    <property type="entry name" value="RH12261P-RELATED"/>
    <property type="match status" value="1"/>
</dbReference>
<feature type="domain" description="C2H2-type" evidence="11">
    <location>
        <begin position="327"/>
        <end position="355"/>
    </location>
</feature>
<evidence type="ECO:0000256" key="10">
    <source>
        <dbReference type="PROSITE-ProRule" id="PRU00042"/>
    </source>
</evidence>
<sequence>MRSLIVKGIHRSKLQLREILSSNNCTEATQLMVDEKFCDANIDKGNSIAGCSLGKNSGTTSIGHLQCTTCRRLCTSIENLSEHLKDHINQVLAVQKVREWTSKSSEYFFLGHLDDEDELEGEGSASTATTSYFDSEITSTTSSAVQDIGSNFSSLELVESKDANWTKPQKKSKRHRHKGEITVCEFCMEKFAFRKDLYYHMETCHKDSTLECPVCRKKFSWKKRGKFYERHLNSHYGVKIFKHKCSACGKTFLENSKLRAHMSLHNSELLHKCTICGRGYANKSSLVRHERKHTGVKPYQCGICSEGFMEKRELLRHSTTHTGLSPFNCDECGQGFTLKTSLVSHMKKKHSKKKSLRS</sequence>
<name>A0A0B6YX63_9EUPU</name>
<dbReference type="Gene3D" id="3.30.160.60">
    <property type="entry name" value="Classic Zinc Finger"/>
    <property type="match status" value="5"/>
</dbReference>
<feature type="domain" description="C2H2-type" evidence="11">
    <location>
        <begin position="243"/>
        <end position="270"/>
    </location>
</feature>
<evidence type="ECO:0000256" key="6">
    <source>
        <dbReference type="ARBA" id="ARBA00022833"/>
    </source>
</evidence>
<dbReference type="Pfam" id="PF00096">
    <property type="entry name" value="zf-C2H2"/>
    <property type="match status" value="2"/>
</dbReference>
<evidence type="ECO:0000256" key="2">
    <source>
        <dbReference type="ARBA" id="ARBA00006991"/>
    </source>
</evidence>
<dbReference type="GO" id="GO:0005634">
    <property type="term" value="C:nucleus"/>
    <property type="evidence" value="ECO:0007669"/>
    <property type="project" value="UniProtKB-SubCell"/>
</dbReference>
<dbReference type="FunFam" id="3.30.160.60:FF:000193">
    <property type="entry name" value="Zinc finger protein 300"/>
    <property type="match status" value="1"/>
</dbReference>
<feature type="domain" description="C2H2-type" evidence="11">
    <location>
        <begin position="271"/>
        <end position="298"/>
    </location>
</feature>
<dbReference type="GO" id="GO:0000981">
    <property type="term" value="F:DNA-binding transcription factor activity, RNA polymerase II-specific"/>
    <property type="evidence" value="ECO:0007669"/>
    <property type="project" value="TreeGrafter"/>
</dbReference>
<evidence type="ECO:0000256" key="1">
    <source>
        <dbReference type="ARBA" id="ARBA00004123"/>
    </source>
</evidence>
<evidence type="ECO:0000256" key="4">
    <source>
        <dbReference type="ARBA" id="ARBA00022737"/>
    </source>
</evidence>
<comment type="subcellular location">
    <subcellularLocation>
        <location evidence="1">Nucleus</location>
    </subcellularLocation>
</comment>
<dbReference type="FunFam" id="3.30.160.60:FF:000065">
    <property type="entry name" value="B-cell CLL/lymphoma 6, member B"/>
    <property type="match status" value="1"/>
</dbReference>
<keyword evidence="5 10" id="KW-0863">Zinc-finger</keyword>
<evidence type="ECO:0000256" key="3">
    <source>
        <dbReference type="ARBA" id="ARBA00022723"/>
    </source>
</evidence>
<evidence type="ECO:0000256" key="8">
    <source>
        <dbReference type="ARBA" id="ARBA00023163"/>
    </source>
</evidence>
<dbReference type="PROSITE" id="PS50157">
    <property type="entry name" value="ZINC_FINGER_C2H2_2"/>
    <property type="match status" value="4"/>
</dbReference>
<dbReference type="AlphaFoldDB" id="A0A0B6YX63"/>
<gene>
    <name evidence="12" type="primary">ORF38353</name>
</gene>
<comment type="similarity">
    <text evidence="2">Belongs to the krueppel C2H2-type zinc-finger protein family.</text>
</comment>
<dbReference type="PROSITE" id="PS00028">
    <property type="entry name" value="ZINC_FINGER_C2H2_1"/>
    <property type="match status" value="6"/>
</dbReference>
<dbReference type="InterPro" id="IPR036236">
    <property type="entry name" value="Znf_C2H2_sf"/>
</dbReference>
<dbReference type="SUPFAM" id="SSF57667">
    <property type="entry name" value="beta-beta-alpha zinc fingers"/>
    <property type="match status" value="2"/>
</dbReference>
<evidence type="ECO:0000313" key="12">
    <source>
        <dbReference type="EMBL" id="CEK60080.1"/>
    </source>
</evidence>
<dbReference type="SMART" id="SM00355">
    <property type="entry name" value="ZnF_C2H2"/>
    <property type="match status" value="7"/>
</dbReference>
<dbReference type="InterPro" id="IPR027756">
    <property type="entry name" value="Ovo-like"/>
</dbReference>
<evidence type="ECO:0000259" key="11">
    <source>
        <dbReference type="PROSITE" id="PS50157"/>
    </source>
</evidence>
<keyword evidence="8" id="KW-0804">Transcription</keyword>
<keyword evidence="3" id="KW-0479">Metal-binding</keyword>
<keyword evidence="6" id="KW-0862">Zinc</keyword>
<keyword evidence="4" id="KW-0677">Repeat</keyword>
<dbReference type="InterPro" id="IPR013087">
    <property type="entry name" value="Znf_C2H2_type"/>
</dbReference>